<dbReference type="EMBL" id="JASHID010000019">
    <property type="protein sequence ID" value="MDI9866687.1"/>
    <property type="molecule type" value="Genomic_DNA"/>
</dbReference>
<evidence type="ECO:0000256" key="3">
    <source>
        <dbReference type="ARBA" id="ARBA00022691"/>
    </source>
</evidence>
<protein>
    <submittedName>
        <fullName evidence="5">Peptide chain release factor N(5)-glutamine methyltransferase</fullName>
        <ecNumber evidence="5">2.1.1.297</ecNumber>
    </submittedName>
</protein>
<dbReference type="Pfam" id="PF13847">
    <property type="entry name" value="Methyltransf_31"/>
    <property type="match status" value="1"/>
</dbReference>
<dbReference type="InterPro" id="IPR019874">
    <property type="entry name" value="RF_methyltr_PrmC"/>
</dbReference>
<dbReference type="NCBIfam" id="TIGR03534">
    <property type="entry name" value="RF_mod_PrmC"/>
    <property type="match status" value="1"/>
</dbReference>
<dbReference type="GO" id="GO:0032259">
    <property type="term" value="P:methylation"/>
    <property type="evidence" value="ECO:0007669"/>
    <property type="project" value="UniProtKB-KW"/>
</dbReference>
<dbReference type="PROSITE" id="PS00092">
    <property type="entry name" value="N6_MTASE"/>
    <property type="match status" value="1"/>
</dbReference>
<dbReference type="InterPro" id="IPR002052">
    <property type="entry name" value="DNA_methylase_N6_adenine_CS"/>
</dbReference>
<sequence length="283" mass="31932">MAQSSKQLFADLVTEITAVYSENEAKSIVYLLLDTLVGLSKTDILVDKPVDTNIDFAPLVARIKSFEPIQYVLGVGDFYGRLFQVSPATLIPRPETEELIEPIIKFAQSLTHPVSVLDIGTGTGCIAITIACELQNGAVIAYDISEEALRVAKQNNERHQAGVQFVQKDILTYQHEKSEQLFDIIVSNPPYVTYREKDKMEANVLEYEPHLALFVENDNPLIFYKAIANYAFLNLAHNGFFMVEINQYLGAQTALVFKEKGFIEVEIIKDMFGRERFIKGRKQ</sequence>
<dbReference type="PANTHER" id="PTHR18895">
    <property type="entry name" value="HEMK METHYLTRANSFERASE"/>
    <property type="match status" value="1"/>
</dbReference>
<keyword evidence="6" id="KW-1185">Reference proteome</keyword>
<dbReference type="InterPro" id="IPR050320">
    <property type="entry name" value="N5-glutamine_MTase"/>
</dbReference>
<evidence type="ECO:0000256" key="2">
    <source>
        <dbReference type="ARBA" id="ARBA00022679"/>
    </source>
</evidence>
<dbReference type="Gene3D" id="3.40.50.150">
    <property type="entry name" value="Vaccinia Virus protein VP39"/>
    <property type="match status" value="1"/>
</dbReference>
<dbReference type="InterPro" id="IPR025714">
    <property type="entry name" value="Methyltranfer_dom"/>
</dbReference>
<dbReference type="NCBIfam" id="TIGR00536">
    <property type="entry name" value="hemK_fam"/>
    <property type="match status" value="1"/>
</dbReference>
<comment type="caution">
    <text evidence="5">The sequence shown here is derived from an EMBL/GenBank/DDBJ whole genome shotgun (WGS) entry which is preliminary data.</text>
</comment>
<dbReference type="RefSeq" id="WP_283371452.1">
    <property type="nucleotide sequence ID" value="NZ_JASHID010000019.1"/>
</dbReference>
<keyword evidence="1 5" id="KW-0489">Methyltransferase</keyword>
<evidence type="ECO:0000313" key="5">
    <source>
        <dbReference type="EMBL" id="MDI9866687.1"/>
    </source>
</evidence>
<dbReference type="GO" id="GO:0102559">
    <property type="term" value="F:peptide chain release factor N(5)-glutamine methyltransferase activity"/>
    <property type="evidence" value="ECO:0007669"/>
    <property type="project" value="UniProtKB-EC"/>
</dbReference>
<dbReference type="InterPro" id="IPR029063">
    <property type="entry name" value="SAM-dependent_MTases_sf"/>
</dbReference>
<evidence type="ECO:0000313" key="6">
    <source>
        <dbReference type="Proteomes" id="UP001236569"/>
    </source>
</evidence>
<dbReference type="InterPro" id="IPR004556">
    <property type="entry name" value="HemK-like"/>
</dbReference>
<feature type="domain" description="Methyltransferase" evidence="4">
    <location>
        <begin position="114"/>
        <end position="200"/>
    </location>
</feature>
<dbReference type="EC" id="2.1.1.297" evidence="5"/>
<evidence type="ECO:0000259" key="4">
    <source>
        <dbReference type="Pfam" id="PF13847"/>
    </source>
</evidence>
<reference evidence="5 6" key="1">
    <citation type="submission" date="2023-05" db="EMBL/GenBank/DDBJ databases">
        <title>Novel species of genus Flectobacillus isolated from stream in China.</title>
        <authorList>
            <person name="Lu H."/>
        </authorList>
    </citation>
    <scope>NUCLEOTIDE SEQUENCE [LARGE SCALE GENOMIC DNA]</scope>
    <source>
        <strain evidence="5 6">DC10W</strain>
    </source>
</reference>
<keyword evidence="3" id="KW-0949">S-adenosyl-L-methionine</keyword>
<gene>
    <name evidence="5" type="primary">prmC</name>
    <name evidence="5" type="ORF">QM480_20285</name>
</gene>
<proteinExistence type="predicted"/>
<dbReference type="PANTHER" id="PTHR18895:SF74">
    <property type="entry name" value="MTRF1L RELEASE FACTOR GLUTAMINE METHYLTRANSFERASE"/>
    <property type="match status" value="1"/>
</dbReference>
<accession>A0ABT6YSV3</accession>
<dbReference type="Proteomes" id="UP001236569">
    <property type="component" value="Unassembled WGS sequence"/>
</dbReference>
<keyword evidence="2 5" id="KW-0808">Transferase</keyword>
<dbReference type="CDD" id="cd02440">
    <property type="entry name" value="AdoMet_MTases"/>
    <property type="match status" value="1"/>
</dbReference>
<evidence type="ECO:0000256" key="1">
    <source>
        <dbReference type="ARBA" id="ARBA00022603"/>
    </source>
</evidence>
<organism evidence="5 6">
    <name type="scientific">Flectobacillus longus</name>
    <dbReference type="NCBI Taxonomy" id="2984207"/>
    <lineage>
        <taxon>Bacteria</taxon>
        <taxon>Pseudomonadati</taxon>
        <taxon>Bacteroidota</taxon>
        <taxon>Cytophagia</taxon>
        <taxon>Cytophagales</taxon>
        <taxon>Flectobacillaceae</taxon>
        <taxon>Flectobacillus</taxon>
    </lineage>
</organism>
<dbReference type="Gene3D" id="1.10.8.10">
    <property type="entry name" value="DNA helicase RuvA subunit, C-terminal domain"/>
    <property type="match status" value="1"/>
</dbReference>
<name>A0ABT6YSV3_9BACT</name>
<dbReference type="SUPFAM" id="SSF53335">
    <property type="entry name" value="S-adenosyl-L-methionine-dependent methyltransferases"/>
    <property type="match status" value="1"/>
</dbReference>